<reference evidence="1" key="1">
    <citation type="journal article" date="2014" name="Front. Microbiol.">
        <title>High frequency of phylogenetically diverse reductive dehalogenase-homologous genes in deep subseafloor sedimentary metagenomes.</title>
        <authorList>
            <person name="Kawai M."/>
            <person name="Futagami T."/>
            <person name="Toyoda A."/>
            <person name="Takaki Y."/>
            <person name="Nishi S."/>
            <person name="Hori S."/>
            <person name="Arai W."/>
            <person name="Tsubouchi T."/>
            <person name="Morono Y."/>
            <person name="Uchiyama I."/>
            <person name="Ito T."/>
            <person name="Fujiyama A."/>
            <person name="Inagaki F."/>
            <person name="Takami H."/>
        </authorList>
    </citation>
    <scope>NUCLEOTIDE SEQUENCE</scope>
    <source>
        <strain evidence="1">Expedition CK06-06</strain>
    </source>
</reference>
<comment type="caution">
    <text evidence="1">The sequence shown here is derived from an EMBL/GenBank/DDBJ whole genome shotgun (WGS) entry which is preliminary data.</text>
</comment>
<gene>
    <name evidence="1" type="ORF">S12H4_43924</name>
</gene>
<organism evidence="1">
    <name type="scientific">marine sediment metagenome</name>
    <dbReference type="NCBI Taxonomy" id="412755"/>
    <lineage>
        <taxon>unclassified sequences</taxon>
        <taxon>metagenomes</taxon>
        <taxon>ecological metagenomes</taxon>
    </lineage>
</organism>
<accession>X1U2J0</accession>
<name>X1U2J0_9ZZZZ</name>
<protein>
    <submittedName>
        <fullName evidence="1">Uncharacterized protein</fullName>
    </submittedName>
</protein>
<sequence length="162" mass="17921">RKPLIPRGPAGSFDKDGVFPSSQFVTCKGQHWIYYGGASERHYSIGRDMKIGLAKLRLDGFVCLEARSKTGAVVTRPFRLEGSGLEVNVDASAGSIQVEILEENGKPVPGFSGQDAPEYQAADNLRLKPTWKDSRDLSLVTGKVVRIRFRLHNAKLYAFQIQ</sequence>
<dbReference type="EMBL" id="BARW01027009">
    <property type="protein sequence ID" value="GAJ11744.1"/>
    <property type="molecule type" value="Genomic_DNA"/>
</dbReference>
<feature type="non-terminal residue" evidence="1">
    <location>
        <position position="1"/>
    </location>
</feature>
<evidence type="ECO:0000313" key="1">
    <source>
        <dbReference type="EMBL" id="GAJ11744.1"/>
    </source>
</evidence>
<dbReference type="AlphaFoldDB" id="X1U2J0"/>
<proteinExistence type="predicted"/>